<sequence>MGNAIFVSHQWVGNQHPDPESKQLRVLQDALTHMLSNLHHIPVDGFTEVHVPRARPVPTADLKAAPLFLWYDYFSCPQLESCASWYTSDRQDGSQRRREGSQLSRAIDSIPAYVARCRFFFALCPVVESLSLEKVFTSFTWAERGWCRVERVLRELSKDQSWIMIKSSTAVELVSSILSGLGGSAGEGQYTKAEDRDKLAMVLQSAVLRKLRFLLQAQDLVAYRVLLNMQGFYLRGLPASPIRDLVPGFEPDETTEADKAAQAAHQFLYQNGFATVRDFDRSGWAPVHYAALLGDTAVLKGLLKLKANINHWTRKDQPQSGIPIGAQPLQICILFKHHSAMRFLISAKANLDSNFYPDVTVAAMANDPEAIRIICQAGGSLVKRNVVGMNSFDIAGMFGSLAALEELVVQVGPHLRMADLSKALLAATGVRGGSAELVQRLLELRVDANVQATMSSNTAAHVLFTAKSIQHRCSKATFMTTWAYHLGGQTALMAAVMSGQYEAAAALVAAGAKLDLRNSRNWTAADFAKGQAVPDFLTEAFDGQLEGCQRVASQAIRNASFEV</sequence>
<dbReference type="SMART" id="SM00248">
    <property type="entry name" value="ANK"/>
    <property type="match status" value="5"/>
</dbReference>
<evidence type="ECO:0000256" key="2">
    <source>
        <dbReference type="ARBA" id="ARBA00023043"/>
    </source>
</evidence>
<name>A0A812TYQ9_9DINO</name>
<dbReference type="OrthoDB" id="427578at2759"/>
<dbReference type="InterPro" id="IPR002110">
    <property type="entry name" value="Ankyrin_rpt"/>
</dbReference>
<evidence type="ECO:0000313" key="5">
    <source>
        <dbReference type="Proteomes" id="UP000604046"/>
    </source>
</evidence>
<dbReference type="PROSITE" id="PS50088">
    <property type="entry name" value="ANK_REPEAT"/>
    <property type="match status" value="2"/>
</dbReference>
<keyword evidence="1" id="KW-0677">Repeat</keyword>
<dbReference type="InterPro" id="IPR036770">
    <property type="entry name" value="Ankyrin_rpt-contain_sf"/>
</dbReference>
<dbReference type="PANTHER" id="PTHR24171">
    <property type="entry name" value="ANKYRIN REPEAT DOMAIN-CONTAINING PROTEIN 39-RELATED"/>
    <property type="match status" value="1"/>
</dbReference>
<evidence type="ECO:0000313" key="4">
    <source>
        <dbReference type="EMBL" id="CAE7555527.1"/>
    </source>
</evidence>
<dbReference type="SUPFAM" id="SSF48403">
    <property type="entry name" value="Ankyrin repeat"/>
    <property type="match status" value="1"/>
</dbReference>
<protein>
    <submittedName>
        <fullName evidence="4">Uncharacterized protein</fullName>
    </submittedName>
</protein>
<dbReference type="EMBL" id="CAJNDS010002645">
    <property type="protein sequence ID" value="CAE7555527.1"/>
    <property type="molecule type" value="Genomic_DNA"/>
</dbReference>
<accession>A0A812TYQ9</accession>
<dbReference type="AlphaFoldDB" id="A0A812TYQ9"/>
<dbReference type="Proteomes" id="UP000604046">
    <property type="component" value="Unassembled WGS sequence"/>
</dbReference>
<organism evidence="4 5">
    <name type="scientific">Symbiodinium natans</name>
    <dbReference type="NCBI Taxonomy" id="878477"/>
    <lineage>
        <taxon>Eukaryota</taxon>
        <taxon>Sar</taxon>
        <taxon>Alveolata</taxon>
        <taxon>Dinophyceae</taxon>
        <taxon>Suessiales</taxon>
        <taxon>Symbiodiniaceae</taxon>
        <taxon>Symbiodinium</taxon>
    </lineage>
</organism>
<reference evidence="4" key="1">
    <citation type="submission" date="2021-02" db="EMBL/GenBank/DDBJ databases">
        <authorList>
            <person name="Dougan E. K."/>
            <person name="Rhodes N."/>
            <person name="Thang M."/>
            <person name="Chan C."/>
        </authorList>
    </citation>
    <scope>NUCLEOTIDE SEQUENCE</scope>
</reference>
<dbReference type="PROSITE" id="PS50297">
    <property type="entry name" value="ANK_REP_REGION"/>
    <property type="match status" value="2"/>
</dbReference>
<gene>
    <name evidence="4" type="ORF">SNAT2548_LOCUS31215</name>
</gene>
<keyword evidence="5" id="KW-1185">Reference proteome</keyword>
<evidence type="ECO:0000256" key="3">
    <source>
        <dbReference type="PROSITE-ProRule" id="PRU00023"/>
    </source>
</evidence>
<feature type="repeat" description="ANK" evidence="3">
    <location>
        <begin position="282"/>
        <end position="314"/>
    </location>
</feature>
<proteinExistence type="predicted"/>
<dbReference type="Pfam" id="PF00023">
    <property type="entry name" value="Ank"/>
    <property type="match status" value="1"/>
</dbReference>
<keyword evidence="2 3" id="KW-0040">ANK repeat</keyword>
<evidence type="ECO:0000256" key="1">
    <source>
        <dbReference type="ARBA" id="ARBA00022737"/>
    </source>
</evidence>
<dbReference type="Gene3D" id="1.25.40.20">
    <property type="entry name" value="Ankyrin repeat-containing domain"/>
    <property type="match status" value="2"/>
</dbReference>
<feature type="repeat" description="ANK" evidence="3">
    <location>
        <begin position="487"/>
        <end position="519"/>
    </location>
</feature>
<comment type="caution">
    <text evidence="4">The sequence shown here is derived from an EMBL/GenBank/DDBJ whole genome shotgun (WGS) entry which is preliminary data.</text>
</comment>